<dbReference type="Pfam" id="PF18166">
    <property type="entry name" value="pP_pnuc_2"/>
    <property type="match status" value="1"/>
</dbReference>
<evidence type="ECO:0000313" key="3">
    <source>
        <dbReference type="EMBL" id="CUP25354.1"/>
    </source>
</evidence>
<evidence type="ECO:0000259" key="1">
    <source>
        <dbReference type="Pfam" id="PF18165"/>
    </source>
</evidence>
<accession>A0A174LM16</accession>
<dbReference type="RefSeq" id="WP_048692371.1">
    <property type="nucleotide sequence ID" value="NZ_CP083686.1"/>
</dbReference>
<sequence>MGLDHINMIDKIVKRITQCFSFRKCGKRVNLKGQKCINVMNDMDCLQQNIASYLKTDFEKELFDAVFVNLHEKGNKLRLNNFAYATRELTRHFLSRLAPDKDVLNAPWFIPNDPPKPKAITREQRIRYAILGYLDETFARDTLQFDFTHVSKDLRKSIGDLSKYTHVNPETFNVDEDKILELTLDILESTAKFFKTISEAKIKIMKAVYNAVDEDMINKFYMETYNEIDMLATHHEILSYTVTSQKEVSKNNETITIRADGVVNVRLQYGSDGDMRRGDGYETQMDFPFTSEFIVNYKNQNGNIYIESAEIKVDNNSFFE</sequence>
<protein>
    <submittedName>
        <fullName evidence="3">Uncharacterized protein</fullName>
    </submittedName>
</protein>
<reference evidence="3 4" key="1">
    <citation type="submission" date="2015-09" db="EMBL/GenBank/DDBJ databases">
        <authorList>
            <consortium name="Pathogen Informatics"/>
        </authorList>
    </citation>
    <scope>NUCLEOTIDE SEQUENCE [LARGE SCALE GENOMIC DNA]</scope>
    <source>
        <strain evidence="3 4">2789STDY5834899</strain>
    </source>
</reference>
<organism evidence="3 4">
    <name type="scientific">Bacteroides thetaiotaomicron</name>
    <dbReference type="NCBI Taxonomy" id="818"/>
    <lineage>
        <taxon>Bacteria</taxon>
        <taxon>Pseudomonadati</taxon>
        <taxon>Bacteroidota</taxon>
        <taxon>Bacteroidia</taxon>
        <taxon>Bacteroidales</taxon>
        <taxon>Bacteroidaceae</taxon>
        <taxon>Bacteroides</taxon>
    </lineage>
</organism>
<dbReference type="Pfam" id="PF18165">
    <property type="entry name" value="pP_pnuc_1"/>
    <property type="match status" value="1"/>
</dbReference>
<dbReference type="AlphaFoldDB" id="A0A174LM16"/>
<dbReference type="Proteomes" id="UP000095576">
    <property type="component" value="Unassembled WGS sequence"/>
</dbReference>
<feature type="domain" description="Predicted pPIWI-associating nuclease group 2" evidence="2">
    <location>
        <begin position="198"/>
        <end position="319"/>
    </location>
</feature>
<dbReference type="InterPro" id="IPR041584">
    <property type="entry name" value="Put_pPIWI_pnuc_2"/>
</dbReference>
<name>A0A174LM16_BACT4</name>
<dbReference type="InterPro" id="IPR040556">
    <property type="entry name" value="pP_pnuc_1"/>
</dbReference>
<evidence type="ECO:0000313" key="4">
    <source>
        <dbReference type="Proteomes" id="UP000095576"/>
    </source>
</evidence>
<gene>
    <name evidence="3" type="ORF">ERS852511_01575</name>
</gene>
<dbReference type="EMBL" id="CZAP01000004">
    <property type="protein sequence ID" value="CUP25354.1"/>
    <property type="molecule type" value="Genomic_DNA"/>
</dbReference>
<evidence type="ECO:0000259" key="2">
    <source>
        <dbReference type="Pfam" id="PF18166"/>
    </source>
</evidence>
<proteinExistence type="predicted"/>
<feature type="domain" description="Predicted pPIWI-associating nuclease" evidence="1">
    <location>
        <begin position="53"/>
        <end position="189"/>
    </location>
</feature>